<dbReference type="Gene3D" id="3.40.50.150">
    <property type="entry name" value="Vaccinia Virus protein VP39"/>
    <property type="match status" value="1"/>
</dbReference>
<dbReference type="GO" id="GO:0008171">
    <property type="term" value="F:O-methyltransferase activity"/>
    <property type="evidence" value="ECO:0007669"/>
    <property type="project" value="InterPro"/>
</dbReference>
<feature type="domain" description="O-methyltransferase dimerisation" evidence="6">
    <location>
        <begin position="56"/>
        <end position="119"/>
    </location>
</feature>
<feature type="active site" description="Proton acceptor" evidence="4">
    <location>
        <position position="289"/>
    </location>
</feature>
<feature type="domain" description="O-methyltransferase C-terminal" evidence="5">
    <location>
        <begin position="154"/>
        <end position="359"/>
    </location>
</feature>
<keyword evidence="2 7" id="KW-0808">Transferase</keyword>
<protein>
    <submittedName>
        <fullName evidence="7">S-adenosyl-L-methionine-dependent methyltransferase</fullName>
    </submittedName>
</protein>
<dbReference type="InterPro" id="IPR036390">
    <property type="entry name" value="WH_DNA-bd_sf"/>
</dbReference>
<dbReference type="OrthoDB" id="2410195at2759"/>
<name>A0A1Y1YWB1_9PLEO</name>
<dbReference type="InterPro" id="IPR029063">
    <property type="entry name" value="SAM-dependent_MTases_sf"/>
</dbReference>
<dbReference type="Gene3D" id="1.10.10.10">
    <property type="entry name" value="Winged helix-like DNA-binding domain superfamily/Winged helix DNA-binding domain"/>
    <property type="match status" value="1"/>
</dbReference>
<dbReference type="EMBL" id="MCFA01000158">
    <property type="protein sequence ID" value="ORY02353.1"/>
    <property type="molecule type" value="Genomic_DNA"/>
</dbReference>
<evidence type="ECO:0000313" key="7">
    <source>
        <dbReference type="EMBL" id="ORY02353.1"/>
    </source>
</evidence>
<dbReference type="PIRSF" id="PIRSF005739">
    <property type="entry name" value="O-mtase"/>
    <property type="match status" value="1"/>
</dbReference>
<dbReference type="InterPro" id="IPR001077">
    <property type="entry name" value="COMT_C"/>
</dbReference>
<accession>A0A1Y1YWB1</accession>
<dbReference type="InterPro" id="IPR016461">
    <property type="entry name" value="COMT-like"/>
</dbReference>
<gene>
    <name evidence="7" type="ORF">BCR34DRAFT_493200</name>
</gene>
<evidence type="ECO:0000259" key="5">
    <source>
        <dbReference type="Pfam" id="PF00891"/>
    </source>
</evidence>
<proteinExistence type="predicted"/>
<dbReference type="PANTHER" id="PTHR43712:SF4">
    <property type="entry name" value="O-METHYLTRANSFERASE DOMAIN-CONTAINING PROTEIN"/>
    <property type="match status" value="1"/>
</dbReference>
<dbReference type="InterPro" id="IPR012967">
    <property type="entry name" value="COMT_dimerisation"/>
</dbReference>
<dbReference type="PROSITE" id="PS51683">
    <property type="entry name" value="SAM_OMT_II"/>
    <property type="match status" value="1"/>
</dbReference>
<reference evidence="7 8" key="1">
    <citation type="submission" date="2016-07" db="EMBL/GenBank/DDBJ databases">
        <title>Pervasive Adenine N6-methylation of Active Genes in Fungi.</title>
        <authorList>
            <consortium name="DOE Joint Genome Institute"/>
            <person name="Mondo S.J."/>
            <person name="Dannebaum R.O."/>
            <person name="Kuo R.C."/>
            <person name="Labutti K."/>
            <person name="Haridas S."/>
            <person name="Kuo A."/>
            <person name="Salamov A."/>
            <person name="Ahrendt S.R."/>
            <person name="Lipzen A."/>
            <person name="Sullivan W."/>
            <person name="Andreopoulos W.B."/>
            <person name="Clum A."/>
            <person name="Lindquist E."/>
            <person name="Daum C."/>
            <person name="Ramamoorthy G.K."/>
            <person name="Gryganskyi A."/>
            <person name="Culley D."/>
            <person name="Magnuson J.K."/>
            <person name="James T.Y."/>
            <person name="O'Malley M.A."/>
            <person name="Stajich J.E."/>
            <person name="Spatafora J.W."/>
            <person name="Visel A."/>
            <person name="Grigoriev I.V."/>
        </authorList>
    </citation>
    <scope>NUCLEOTIDE SEQUENCE [LARGE SCALE GENOMIC DNA]</scope>
    <source>
        <strain evidence="7 8">CBS 115471</strain>
    </source>
</reference>
<keyword evidence="8" id="KW-1185">Reference proteome</keyword>
<keyword evidence="1 7" id="KW-0489">Methyltransferase</keyword>
<organism evidence="7 8">
    <name type="scientific">Clohesyomyces aquaticus</name>
    <dbReference type="NCBI Taxonomy" id="1231657"/>
    <lineage>
        <taxon>Eukaryota</taxon>
        <taxon>Fungi</taxon>
        <taxon>Dikarya</taxon>
        <taxon>Ascomycota</taxon>
        <taxon>Pezizomycotina</taxon>
        <taxon>Dothideomycetes</taxon>
        <taxon>Pleosporomycetidae</taxon>
        <taxon>Pleosporales</taxon>
        <taxon>Lindgomycetaceae</taxon>
        <taxon>Clohesyomyces</taxon>
    </lineage>
</organism>
<dbReference type="SUPFAM" id="SSF53335">
    <property type="entry name" value="S-adenosyl-L-methionine-dependent methyltransferases"/>
    <property type="match status" value="1"/>
</dbReference>
<dbReference type="SUPFAM" id="SSF46785">
    <property type="entry name" value="Winged helix' DNA-binding domain"/>
    <property type="match status" value="1"/>
</dbReference>
<evidence type="ECO:0000256" key="3">
    <source>
        <dbReference type="ARBA" id="ARBA00022691"/>
    </source>
</evidence>
<dbReference type="InterPro" id="IPR036388">
    <property type="entry name" value="WH-like_DNA-bd_sf"/>
</dbReference>
<evidence type="ECO:0000259" key="6">
    <source>
        <dbReference type="Pfam" id="PF08100"/>
    </source>
</evidence>
<dbReference type="GO" id="GO:0032259">
    <property type="term" value="P:methylation"/>
    <property type="evidence" value="ECO:0007669"/>
    <property type="project" value="UniProtKB-KW"/>
</dbReference>
<dbReference type="Pfam" id="PF08100">
    <property type="entry name" value="Dimerisation"/>
    <property type="match status" value="1"/>
</dbReference>
<dbReference type="AlphaFoldDB" id="A0A1Y1YWB1"/>
<evidence type="ECO:0000256" key="4">
    <source>
        <dbReference type="PIRSR" id="PIRSR005739-1"/>
    </source>
</evidence>
<dbReference type="Proteomes" id="UP000193144">
    <property type="component" value="Unassembled WGS sequence"/>
</dbReference>
<sequence length="382" mass="43061">MEALIRQMKSELEVADEKTRREMIQRIQEMMYSMESSDDTVNRVGYLSLQISAARIGIDMHIFSILSESKGPLSIHDLQHATGANIILLGRLLRYMSSVGLVLQQGPSLFSASQVSKNLAGKGNQGAICHCFETCGPMFQELPGFLRRHNYSNIEDGENTVFQDAFKIKLPAYQWFAINPERLRWFNDYMSSRRHSTETWLSVYDIEPDQLKCHSGDEIYVNIGGGIGQQCQEFINKFPNTAGRVVLQDLSHTIEQALQTPGVRNMAHDFFKPQPVLGAKFYFLRGVLHNWPDEKAKEILKEVVSAMGKESIILIDEPIVPDSGLHQYVAAMDMTMMCALAGIQRTHSQWVSLLNSVGLRILSHVYYKPAAYEGVMSVIPSP</sequence>
<dbReference type="PANTHER" id="PTHR43712">
    <property type="entry name" value="PUTATIVE (AFU_ORTHOLOGUE AFUA_4G14580)-RELATED"/>
    <property type="match status" value="1"/>
</dbReference>
<evidence type="ECO:0000256" key="2">
    <source>
        <dbReference type="ARBA" id="ARBA00022679"/>
    </source>
</evidence>
<evidence type="ECO:0000256" key="1">
    <source>
        <dbReference type="ARBA" id="ARBA00022603"/>
    </source>
</evidence>
<keyword evidence="3" id="KW-0949">S-adenosyl-L-methionine</keyword>
<dbReference type="GO" id="GO:0046983">
    <property type="term" value="F:protein dimerization activity"/>
    <property type="evidence" value="ECO:0007669"/>
    <property type="project" value="InterPro"/>
</dbReference>
<comment type="caution">
    <text evidence="7">The sequence shown here is derived from an EMBL/GenBank/DDBJ whole genome shotgun (WGS) entry which is preliminary data.</text>
</comment>
<evidence type="ECO:0000313" key="8">
    <source>
        <dbReference type="Proteomes" id="UP000193144"/>
    </source>
</evidence>
<dbReference type="Pfam" id="PF00891">
    <property type="entry name" value="Methyltransf_2"/>
    <property type="match status" value="1"/>
</dbReference>